<name>A0A942UVP8_9FIRM</name>
<dbReference type="Gene3D" id="3.20.20.140">
    <property type="entry name" value="Metal-dependent hydrolases"/>
    <property type="match status" value="1"/>
</dbReference>
<comment type="caution">
    <text evidence="7">The sequence shown here is derived from an EMBL/GenBank/DDBJ whole genome shotgun (WGS) entry which is preliminary data.</text>
</comment>
<accession>A0A942UVP8</accession>
<evidence type="ECO:0000259" key="6">
    <source>
        <dbReference type="Pfam" id="PF07969"/>
    </source>
</evidence>
<evidence type="ECO:0000259" key="5">
    <source>
        <dbReference type="Pfam" id="PF01979"/>
    </source>
</evidence>
<evidence type="ECO:0000256" key="3">
    <source>
        <dbReference type="PIRSR" id="PIRSR001238-2"/>
    </source>
</evidence>
<dbReference type="GO" id="GO:0008798">
    <property type="term" value="F:beta-aspartyl-peptidase activity"/>
    <property type="evidence" value="ECO:0007669"/>
    <property type="project" value="InterPro"/>
</dbReference>
<evidence type="ECO:0000256" key="2">
    <source>
        <dbReference type="PIRSR" id="PIRSR001238-1"/>
    </source>
</evidence>
<evidence type="ECO:0000313" key="8">
    <source>
        <dbReference type="Proteomes" id="UP000724672"/>
    </source>
</evidence>
<dbReference type="GO" id="GO:0016810">
    <property type="term" value="F:hydrolase activity, acting on carbon-nitrogen (but not peptide) bonds"/>
    <property type="evidence" value="ECO:0007669"/>
    <property type="project" value="InterPro"/>
</dbReference>
<dbReference type="InterPro" id="IPR006680">
    <property type="entry name" value="Amidohydro-rel"/>
</dbReference>
<gene>
    <name evidence="7" type="primary">iadA</name>
    <name evidence="7" type="ORF">GOQ27_04345</name>
</gene>
<feature type="binding site" evidence="3">
    <location>
        <position position="164"/>
    </location>
    <ligand>
        <name>substrate</name>
    </ligand>
</feature>
<dbReference type="InterPro" id="IPR032466">
    <property type="entry name" value="Metal_Hydrolase"/>
</dbReference>
<feature type="binding site" evidence="3">
    <location>
        <position position="228"/>
    </location>
    <ligand>
        <name>substrate</name>
    </ligand>
</feature>
<dbReference type="PANTHER" id="PTHR11647">
    <property type="entry name" value="HYDRANTOINASE/DIHYDROPYRIMIDINASE FAMILY MEMBER"/>
    <property type="match status" value="1"/>
</dbReference>
<dbReference type="GO" id="GO:0008237">
    <property type="term" value="F:metallopeptidase activity"/>
    <property type="evidence" value="ECO:0007669"/>
    <property type="project" value="UniProtKB-KW"/>
</dbReference>
<organism evidence="7 8">
    <name type="scientific">Anaeromonas frigoriresistens</name>
    <dbReference type="NCBI Taxonomy" id="2683708"/>
    <lineage>
        <taxon>Bacteria</taxon>
        <taxon>Bacillati</taxon>
        <taxon>Bacillota</taxon>
        <taxon>Tissierellia</taxon>
        <taxon>Tissierellales</taxon>
        <taxon>Thermohalobacteraceae</taxon>
        <taxon>Anaeromonas</taxon>
    </lineage>
</organism>
<keyword evidence="1 4" id="KW-0862">Zinc</keyword>
<protein>
    <recommendedName>
        <fullName evidence="1">Isoaspartyl dipeptidase</fullName>
        <ecNumber evidence="1">3.4.19.-</ecNumber>
    </recommendedName>
</protein>
<dbReference type="PANTHER" id="PTHR11647:SF1">
    <property type="entry name" value="COLLAPSIN RESPONSE MEDIATOR PROTEIN"/>
    <property type="match status" value="1"/>
</dbReference>
<feature type="binding site" evidence="3">
    <location>
        <begin position="69"/>
        <end position="71"/>
    </location>
    <ligand>
        <name>substrate</name>
    </ligand>
</feature>
<dbReference type="NCBIfam" id="TIGR01975">
    <property type="entry name" value="isoAsp_dipep"/>
    <property type="match status" value="1"/>
</dbReference>
<keyword evidence="1 4" id="KW-0479">Metal-binding</keyword>
<comment type="cofactor">
    <cofactor evidence="1 4">
        <name>Zn(2+)</name>
        <dbReference type="ChEBI" id="CHEBI:29105"/>
    </cofactor>
    <text evidence="1 4">Binds 2 Zn(2+) ions per subunit.</text>
</comment>
<keyword evidence="1 7" id="KW-0378">Hydrolase</keyword>
<dbReference type="Pfam" id="PF07969">
    <property type="entry name" value="Amidohydro_3"/>
    <property type="match status" value="1"/>
</dbReference>
<feature type="binding site" evidence="4">
    <location>
        <position position="196"/>
    </location>
    <ligand>
        <name>Zn(2+)</name>
        <dbReference type="ChEBI" id="CHEBI:29105"/>
        <label>2</label>
        <note>catalytic</note>
    </ligand>
</feature>
<reference evidence="7" key="1">
    <citation type="submission" date="2019-12" db="EMBL/GenBank/DDBJ databases">
        <title>Clostridiaceae gen. nov. sp. nov., isolated from sediment in Xinjiang, China.</title>
        <authorList>
            <person name="Zhang R."/>
        </authorList>
    </citation>
    <scope>NUCLEOTIDE SEQUENCE</scope>
    <source>
        <strain evidence="7">D2Q-11</strain>
    </source>
</reference>
<keyword evidence="1" id="KW-0482">Metalloprotease</keyword>
<feature type="binding site" evidence="3">
    <location>
        <position position="131"/>
    </location>
    <ligand>
        <name>substrate</name>
    </ligand>
</feature>
<dbReference type="EMBL" id="WSFT01000019">
    <property type="protein sequence ID" value="MBS4537679.1"/>
    <property type="molecule type" value="Genomic_DNA"/>
</dbReference>
<dbReference type="SUPFAM" id="SSF51338">
    <property type="entry name" value="Composite domain of metallo-dependent hydrolases"/>
    <property type="match status" value="1"/>
</dbReference>
<dbReference type="GO" id="GO:0006508">
    <property type="term" value="P:proteolysis"/>
    <property type="evidence" value="ECO:0007669"/>
    <property type="project" value="UniProtKB-KW"/>
</dbReference>
<keyword evidence="1" id="KW-0645">Protease</keyword>
<keyword evidence="8" id="KW-1185">Reference proteome</keyword>
<dbReference type="InterPro" id="IPR050378">
    <property type="entry name" value="Metallo-dep_Hydrolases_sf"/>
</dbReference>
<comment type="PTM">
    <text evidence="1">Carboxylation allows a single lysine to coordinate two zinc ions.</text>
</comment>
<dbReference type="SUPFAM" id="SSF51556">
    <property type="entry name" value="Metallo-dependent hydrolases"/>
    <property type="match status" value="1"/>
</dbReference>
<comment type="subcellular location">
    <subcellularLocation>
        <location evidence="1">Cytoplasm</location>
    </subcellularLocation>
</comment>
<dbReference type="PIRSF" id="PIRSF001238">
    <property type="entry name" value="IadA"/>
    <property type="match status" value="1"/>
</dbReference>
<feature type="binding site" evidence="4">
    <location>
        <position position="225"/>
    </location>
    <ligand>
        <name>Zn(2+)</name>
        <dbReference type="ChEBI" id="CHEBI:29105"/>
        <label>2</label>
        <note>catalytic</note>
    </ligand>
</feature>
<feature type="domain" description="Amidohydrolase-related" evidence="5">
    <location>
        <begin position="266"/>
        <end position="376"/>
    </location>
</feature>
<dbReference type="Pfam" id="PF01979">
    <property type="entry name" value="Amidohydro_1"/>
    <property type="match status" value="1"/>
</dbReference>
<dbReference type="InterPro" id="IPR011059">
    <property type="entry name" value="Metal-dep_hydrolase_composite"/>
</dbReference>
<evidence type="ECO:0000256" key="1">
    <source>
        <dbReference type="PIRNR" id="PIRNR001238"/>
    </source>
</evidence>
<feature type="binding site" evidence="4">
    <location>
        <position position="286"/>
    </location>
    <ligand>
        <name>Zn(2+)</name>
        <dbReference type="ChEBI" id="CHEBI:29105"/>
        <label>1</label>
        <note>catalytic</note>
    </ligand>
</feature>
<feature type="binding site" evidence="3">
    <location>
        <position position="100"/>
    </location>
    <ligand>
        <name>substrate</name>
    </ligand>
</feature>
<comment type="function">
    <text evidence="1">Catalyzes the hydrolytic cleavage of a subset of L-isoaspartyl (L-beta-aspartyl) dipeptides. Used to degrade proteins damaged by L-isoaspartyl residues formation.</text>
</comment>
<dbReference type="RefSeq" id="WP_203365600.1">
    <property type="nucleotide sequence ID" value="NZ_WSFT01000019.1"/>
</dbReference>
<proteinExistence type="inferred from homology"/>
<feature type="binding site" evidence="3">
    <location>
        <position position="290"/>
    </location>
    <ligand>
        <name>substrate</name>
    </ligand>
</feature>
<feature type="domain" description="Amidohydrolase 3" evidence="6">
    <location>
        <begin position="45"/>
        <end position="86"/>
    </location>
</feature>
<feature type="binding site" evidence="4">
    <location>
        <position position="62"/>
    </location>
    <ligand>
        <name>Zn(2+)</name>
        <dbReference type="ChEBI" id="CHEBI:29105"/>
        <label>1</label>
        <note>catalytic</note>
    </ligand>
</feature>
<dbReference type="GO" id="GO:0005737">
    <property type="term" value="C:cytoplasm"/>
    <property type="evidence" value="ECO:0007669"/>
    <property type="project" value="UniProtKB-SubCell"/>
</dbReference>
<comment type="similarity">
    <text evidence="1">Belongs to the peptidase M38 family.</text>
</comment>
<dbReference type="GO" id="GO:0046872">
    <property type="term" value="F:metal ion binding"/>
    <property type="evidence" value="ECO:0007669"/>
    <property type="project" value="UniProtKB-KW"/>
</dbReference>
<dbReference type="InterPro" id="IPR010229">
    <property type="entry name" value="Pept_M38_dipep"/>
</dbReference>
<feature type="binding site" evidence="4">
    <location>
        <position position="64"/>
    </location>
    <ligand>
        <name>Zn(2+)</name>
        <dbReference type="ChEBI" id="CHEBI:29105"/>
        <label>1</label>
        <note>catalytic</note>
    </ligand>
</feature>
<feature type="active site" description="Proton acceptor" evidence="2">
    <location>
        <position position="286"/>
    </location>
</feature>
<dbReference type="InterPro" id="IPR013108">
    <property type="entry name" value="Amidohydro_3"/>
</dbReference>
<dbReference type="EC" id="3.4.19.-" evidence="1"/>
<evidence type="ECO:0000256" key="4">
    <source>
        <dbReference type="PIRSR" id="PIRSR001238-3"/>
    </source>
</evidence>
<evidence type="ECO:0000313" key="7">
    <source>
        <dbReference type="EMBL" id="MBS4537679.1"/>
    </source>
</evidence>
<dbReference type="Gene3D" id="2.30.40.10">
    <property type="entry name" value="Urease, subunit C, domain 1"/>
    <property type="match status" value="1"/>
</dbReference>
<sequence>MLKLIKNGEVYNPKYLGKKDILITGDKIGYISDNIEVPKDFVDMEVIDATNKLVVPGFIDSHVHICGGGGEGSFKTRTPEIQLTDITTGGVTTVVGVLGTDGTTRTMSNLIAKARGLEEEGVTCFVHTGSYQIPVRTVTGNIQDDIILIDKIIGTGEISLADHRSSQPTAAELARLTAEARVGGILSGKAGMVNAHMGDSKDTTKLILEVVEKYDIPITQFLPTHMNRNPYLFEDAIKYAKKGGYVDFTTSTTEKFLEEGEVKCGEALKRMIDNGVSNKNITFTSDGQGSLPDFDEDGVYIGLQVGQVRSLYEAVQEAIKDVGVSIEDSLRVITSNPADILKLNSKGYLKEEKDADVVLLDKDSLDIDTVIAMGKVMIKNKEIKVKGTFEN</sequence>
<dbReference type="Proteomes" id="UP000724672">
    <property type="component" value="Unassembled WGS sequence"/>
</dbReference>
<dbReference type="AlphaFoldDB" id="A0A942UVP8"/>